<dbReference type="Pfam" id="PF01370">
    <property type="entry name" value="Epimerase"/>
    <property type="match status" value="1"/>
</dbReference>
<dbReference type="InterPro" id="IPR001509">
    <property type="entry name" value="Epimerase_deHydtase"/>
</dbReference>
<protein>
    <submittedName>
        <fullName evidence="4">NAD(P)-binding protein</fullName>
    </submittedName>
</protein>
<dbReference type="Proteomes" id="UP000292957">
    <property type="component" value="Unassembled WGS sequence"/>
</dbReference>
<dbReference type="Gene3D" id="3.40.50.720">
    <property type="entry name" value="NAD(P)-binding Rossmann-like Domain"/>
    <property type="match status" value="1"/>
</dbReference>
<dbReference type="PANTHER" id="PTHR10366">
    <property type="entry name" value="NAD DEPENDENT EPIMERASE/DEHYDRATASE"/>
    <property type="match status" value="1"/>
</dbReference>
<keyword evidence="1" id="KW-0560">Oxidoreductase</keyword>
<evidence type="ECO:0000313" key="4">
    <source>
        <dbReference type="EMBL" id="TBU22051.1"/>
    </source>
</evidence>
<dbReference type="GO" id="GO:0016616">
    <property type="term" value="F:oxidoreductase activity, acting on the CH-OH group of donors, NAD or NADP as acceptor"/>
    <property type="evidence" value="ECO:0007669"/>
    <property type="project" value="TreeGrafter"/>
</dbReference>
<proteinExistence type="inferred from homology"/>
<evidence type="ECO:0000256" key="2">
    <source>
        <dbReference type="ARBA" id="ARBA00023445"/>
    </source>
</evidence>
<dbReference type="OrthoDB" id="2735536at2759"/>
<name>A0A4Q9M8Q0_9APHY</name>
<accession>A0A4Q9M8Q0</accession>
<organism evidence="4">
    <name type="scientific">Dichomitus squalens</name>
    <dbReference type="NCBI Taxonomy" id="114155"/>
    <lineage>
        <taxon>Eukaryota</taxon>
        <taxon>Fungi</taxon>
        <taxon>Dikarya</taxon>
        <taxon>Basidiomycota</taxon>
        <taxon>Agaricomycotina</taxon>
        <taxon>Agaricomycetes</taxon>
        <taxon>Polyporales</taxon>
        <taxon>Polyporaceae</taxon>
        <taxon>Dichomitus</taxon>
    </lineage>
</organism>
<feature type="domain" description="NAD-dependent epimerase/dehydratase" evidence="3">
    <location>
        <begin position="35"/>
        <end position="257"/>
    </location>
</feature>
<sequence>MPAITTGKILDLLEHGFSVRATVRSLEKADAVKSVFGATYGDRLEFVVVNDFTAKGAFDEALKGIDGVVHAATPVRPTSDDPEAFIGPAVQSVSDILSAASAPGSTTKRVVYVSSVSAVNDPARSPELPDVLTDKDWNETDVVTVREKGKAASPFAKYQASKTLAERKAWEVYNEGKAEGTIGWDLVTLCPPWVFGPYLGEATPEGLNYSVGAWYRTVVQEALPLPPPLNVRWTDVRDFAEASRLALTKPGAGGERFLISAPGPSLWGRWVNVGRRVLGKAGEPRPESPEDGQKLAGLDSQKSQDLLGLKYHTVEETTAFILDDFKKRGWA</sequence>
<reference evidence="4" key="1">
    <citation type="submission" date="2019-01" db="EMBL/GenBank/DDBJ databases">
        <title>Draft genome sequences of three monokaryotic isolates of the white-rot basidiomycete fungus Dichomitus squalens.</title>
        <authorList>
            <consortium name="DOE Joint Genome Institute"/>
            <person name="Lopez S.C."/>
            <person name="Andreopoulos B."/>
            <person name="Pangilinan J."/>
            <person name="Lipzen A."/>
            <person name="Riley R."/>
            <person name="Ahrendt S."/>
            <person name="Ng V."/>
            <person name="Barry K."/>
            <person name="Daum C."/>
            <person name="Grigoriev I.V."/>
            <person name="Hilden K.S."/>
            <person name="Makela M.R."/>
            <person name="de Vries R.P."/>
        </authorList>
    </citation>
    <scope>NUCLEOTIDE SEQUENCE [LARGE SCALE GENOMIC DNA]</scope>
    <source>
        <strain evidence="4">OM18370.1</strain>
    </source>
</reference>
<evidence type="ECO:0000259" key="3">
    <source>
        <dbReference type="Pfam" id="PF01370"/>
    </source>
</evidence>
<dbReference type="AlphaFoldDB" id="A0A4Q9M8Q0"/>
<gene>
    <name evidence="4" type="ORF">BD311DRAFT_792398</name>
</gene>
<evidence type="ECO:0000256" key="1">
    <source>
        <dbReference type="ARBA" id="ARBA00023002"/>
    </source>
</evidence>
<dbReference type="InterPro" id="IPR050425">
    <property type="entry name" value="NAD(P)_dehydrat-like"/>
</dbReference>
<comment type="similarity">
    <text evidence="2">Belongs to the NAD(P)-dependent epimerase/dehydratase family. Dihydroflavonol-4-reductase subfamily.</text>
</comment>
<dbReference type="SUPFAM" id="SSF51735">
    <property type="entry name" value="NAD(P)-binding Rossmann-fold domains"/>
    <property type="match status" value="1"/>
</dbReference>
<dbReference type="InterPro" id="IPR036291">
    <property type="entry name" value="NAD(P)-bd_dom_sf"/>
</dbReference>
<dbReference type="EMBL" id="ML143559">
    <property type="protein sequence ID" value="TBU22051.1"/>
    <property type="molecule type" value="Genomic_DNA"/>
</dbReference>
<dbReference type="PANTHER" id="PTHR10366:SF564">
    <property type="entry name" value="STEROL-4-ALPHA-CARBOXYLATE 3-DEHYDROGENASE, DECARBOXYLATING"/>
    <property type="match status" value="1"/>
</dbReference>